<dbReference type="KEGG" id="miz:BAB75_05880"/>
<evidence type="ECO:0000313" key="3">
    <source>
        <dbReference type="EMBL" id="KPG34833.1"/>
    </source>
</evidence>
<dbReference type="Proteomes" id="UP000037962">
    <property type="component" value="Unassembled WGS sequence"/>
</dbReference>
<keyword evidence="5" id="KW-1185">Reference proteome</keyword>
<evidence type="ECO:0000313" key="5">
    <source>
        <dbReference type="Proteomes" id="UP000037962"/>
    </source>
</evidence>
<evidence type="ECO:0008006" key="6">
    <source>
        <dbReference type="Google" id="ProtNLM"/>
    </source>
</evidence>
<accession>A0A7V8RV56</accession>
<evidence type="ECO:0000313" key="4">
    <source>
        <dbReference type="Proteomes" id="UP000037843"/>
    </source>
</evidence>
<name>A0A7V8RV56_9MYCO</name>
<dbReference type="AlphaFoldDB" id="A0A7V8RV56"/>
<feature type="region of interest" description="Disordered" evidence="1">
    <location>
        <begin position="55"/>
        <end position="80"/>
    </location>
</feature>
<evidence type="ECO:0000313" key="2">
    <source>
        <dbReference type="EMBL" id="KPG06324.1"/>
    </source>
</evidence>
<reference evidence="4 5" key="1">
    <citation type="submission" date="2015-09" db="EMBL/GenBank/DDBJ databases">
        <title>Genome Sequences of Mycobacterium immunogenum Isolates, Recuperated from a Chloraminated Drinking Water Distribution System Simulator Subjected to Episodes of Nitrification.</title>
        <authorList>
            <person name="Gomez-Alvarez V."/>
            <person name="Revetta R.P."/>
        </authorList>
    </citation>
    <scope>NUCLEOTIDE SEQUENCE [LARGE SCALE GENOMIC DNA]</scope>
    <source>
        <strain evidence="2 4">H008</strain>
        <strain evidence="3 5">H076</strain>
    </source>
</reference>
<dbReference type="Proteomes" id="UP000037843">
    <property type="component" value="Unassembled WGS sequence"/>
</dbReference>
<dbReference type="EMBL" id="LJFO01000013">
    <property type="protein sequence ID" value="KPG06324.1"/>
    <property type="molecule type" value="Genomic_DNA"/>
</dbReference>
<dbReference type="Gene3D" id="1.10.10.60">
    <property type="entry name" value="Homeodomain-like"/>
    <property type="match status" value="1"/>
</dbReference>
<dbReference type="EMBL" id="LJFS01000009">
    <property type="protein sequence ID" value="KPG34833.1"/>
    <property type="molecule type" value="Genomic_DNA"/>
</dbReference>
<evidence type="ECO:0000256" key="1">
    <source>
        <dbReference type="SAM" id="MobiDB-lite"/>
    </source>
</evidence>
<sequence>MNELVAAYESGISSNQLVIDYGIAKGTVLKLLRANNATMRRQGLNAAATKQAAARTEMANRLSRSERSLASTRRQCVARS</sequence>
<proteinExistence type="predicted"/>
<gene>
    <name evidence="2" type="ORF">AN908_21205</name>
    <name evidence="3" type="ORF">AN912_09235</name>
</gene>
<comment type="caution">
    <text evidence="2">The sequence shown here is derived from an EMBL/GenBank/DDBJ whole genome shotgun (WGS) entry which is preliminary data.</text>
</comment>
<protein>
    <recommendedName>
        <fullName evidence="6">Resolvase HTH domain-containing protein</fullName>
    </recommendedName>
</protein>
<organism evidence="2 4">
    <name type="scientific">Mycobacteroides immunogenum</name>
    <dbReference type="NCBI Taxonomy" id="83262"/>
    <lineage>
        <taxon>Bacteria</taxon>
        <taxon>Bacillati</taxon>
        <taxon>Actinomycetota</taxon>
        <taxon>Actinomycetes</taxon>
        <taxon>Mycobacteriales</taxon>
        <taxon>Mycobacteriaceae</taxon>
        <taxon>Mycobacteroides</taxon>
    </lineage>
</organism>